<evidence type="ECO:0000313" key="3">
    <source>
        <dbReference type="Proteomes" id="UP001189429"/>
    </source>
</evidence>
<gene>
    <name evidence="2" type="ORF">PCOR1329_LOCUS49519</name>
</gene>
<dbReference type="Proteomes" id="UP001189429">
    <property type="component" value="Unassembled WGS sequence"/>
</dbReference>
<dbReference type="EMBL" id="CAUYUJ010015994">
    <property type="protein sequence ID" value="CAK0860610.1"/>
    <property type="molecule type" value="Genomic_DNA"/>
</dbReference>
<sequence length="122" mass="13781">MSTLYMKRRSGEFRVVPAEAGEGSRAFEQPAARAPELHFPERSHSSSPLRNPRAIQRCISIERERSNSPRRALQHCMSFERERSSKALTLHASFRGPFNIGRGRSLASISSSWRGLDWLSGP</sequence>
<name>A0ABN9UL72_9DINO</name>
<protein>
    <submittedName>
        <fullName evidence="2">Uncharacterized protein</fullName>
    </submittedName>
</protein>
<feature type="region of interest" description="Disordered" evidence="1">
    <location>
        <begin position="21"/>
        <end position="53"/>
    </location>
</feature>
<organism evidence="2 3">
    <name type="scientific">Prorocentrum cordatum</name>
    <dbReference type="NCBI Taxonomy" id="2364126"/>
    <lineage>
        <taxon>Eukaryota</taxon>
        <taxon>Sar</taxon>
        <taxon>Alveolata</taxon>
        <taxon>Dinophyceae</taxon>
        <taxon>Prorocentrales</taxon>
        <taxon>Prorocentraceae</taxon>
        <taxon>Prorocentrum</taxon>
    </lineage>
</organism>
<reference evidence="2" key="1">
    <citation type="submission" date="2023-10" db="EMBL/GenBank/DDBJ databases">
        <authorList>
            <person name="Chen Y."/>
            <person name="Shah S."/>
            <person name="Dougan E. K."/>
            <person name="Thang M."/>
            <person name="Chan C."/>
        </authorList>
    </citation>
    <scope>NUCLEOTIDE SEQUENCE [LARGE SCALE GENOMIC DNA]</scope>
</reference>
<accession>A0ABN9UL72</accession>
<feature type="compositionally biased region" description="Basic and acidic residues" evidence="1">
    <location>
        <begin position="35"/>
        <end position="44"/>
    </location>
</feature>
<evidence type="ECO:0000313" key="2">
    <source>
        <dbReference type="EMBL" id="CAK0860610.1"/>
    </source>
</evidence>
<keyword evidence="3" id="KW-1185">Reference proteome</keyword>
<comment type="caution">
    <text evidence="2">The sequence shown here is derived from an EMBL/GenBank/DDBJ whole genome shotgun (WGS) entry which is preliminary data.</text>
</comment>
<proteinExistence type="predicted"/>
<evidence type="ECO:0000256" key="1">
    <source>
        <dbReference type="SAM" id="MobiDB-lite"/>
    </source>
</evidence>